<name>A0A075ARG6_ROZAC</name>
<dbReference type="Proteomes" id="UP000030755">
    <property type="component" value="Unassembled WGS sequence"/>
</dbReference>
<keyword evidence="2" id="KW-1185">Reference proteome</keyword>
<evidence type="ECO:0000313" key="2">
    <source>
        <dbReference type="Proteomes" id="UP000030755"/>
    </source>
</evidence>
<dbReference type="AlphaFoldDB" id="A0A075ARG6"/>
<sequence>MTCFIEDNHVHILEKVVDEDSIIFVTRLRFSSPVSDVERLEVGKGNRLCLLTIQVLQEGSLRIEMIEGRP</sequence>
<protein>
    <submittedName>
        <fullName evidence="1">Uncharacterized protein</fullName>
    </submittedName>
</protein>
<organism evidence="1 2">
    <name type="scientific">Rozella allomycis (strain CSF55)</name>
    <dbReference type="NCBI Taxonomy" id="988480"/>
    <lineage>
        <taxon>Eukaryota</taxon>
        <taxon>Fungi</taxon>
        <taxon>Fungi incertae sedis</taxon>
        <taxon>Cryptomycota</taxon>
        <taxon>Cryptomycota incertae sedis</taxon>
        <taxon>Rozella</taxon>
    </lineage>
</organism>
<gene>
    <name evidence="1" type="ORF">O9G_006238</name>
</gene>
<reference evidence="1 2" key="1">
    <citation type="journal article" date="2013" name="Curr. Biol.">
        <title>Shared signatures of parasitism and phylogenomics unite Cryptomycota and microsporidia.</title>
        <authorList>
            <person name="James T.Y."/>
            <person name="Pelin A."/>
            <person name="Bonen L."/>
            <person name="Ahrendt S."/>
            <person name="Sain D."/>
            <person name="Corradi N."/>
            <person name="Stajich J.E."/>
        </authorList>
    </citation>
    <scope>NUCLEOTIDE SEQUENCE [LARGE SCALE GENOMIC DNA]</scope>
    <source>
        <strain evidence="1 2">CSF55</strain>
    </source>
</reference>
<evidence type="ECO:0000313" key="1">
    <source>
        <dbReference type="EMBL" id="EPZ31082.1"/>
    </source>
</evidence>
<accession>A0A075ARG6</accession>
<proteinExistence type="predicted"/>
<dbReference type="HOGENOM" id="CLU_2759237_0_0_1"/>
<dbReference type="EMBL" id="KE561309">
    <property type="protein sequence ID" value="EPZ31082.1"/>
    <property type="molecule type" value="Genomic_DNA"/>
</dbReference>